<protein>
    <recommendedName>
        <fullName evidence="2">ABC transporter substrate-binding protein</fullName>
    </recommendedName>
</protein>
<dbReference type="SUPFAM" id="SSF53822">
    <property type="entry name" value="Periplasmic binding protein-like I"/>
    <property type="match status" value="1"/>
</dbReference>
<organism evidence="1">
    <name type="scientific">Microvirga ossetica</name>
    <dbReference type="NCBI Taxonomy" id="1882682"/>
    <lineage>
        <taxon>Bacteria</taxon>
        <taxon>Pseudomonadati</taxon>
        <taxon>Pseudomonadota</taxon>
        <taxon>Alphaproteobacteria</taxon>
        <taxon>Hyphomicrobiales</taxon>
        <taxon>Methylobacteriaceae</taxon>
        <taxon>Microvirga</taxon>
    </lineage>
</organism>
<dbReference type="EMBL" id="CP016619">
    <property type="protein sequence ID" value="ANY84141.1"/>
    <property type="molecule type" value="Genomic_DNA"/>
</dbReference>
<dbReference type="AlphaFoldDB" id="A0A1B2EW04"/>
<geneLocation type="plasmid" evidence="1">
    <name>unnamed2</name>
</geneLocation>
<dbReference type="Gene3D" id="3.40.50.2300">
    <property type="match status" value="2"/>
</dbReference>
<dbReference type="PANTHER" id="PTHR35271">
    <property type="entry name" value="ABC TRANSPORTER, SUBSTRATE-BINDING LIPOPROTEIN-RELATED"/>
    <property type="match status" value="1"/>
</dbReference>
<dbReference type="CDD" id="cd06325">
    <property type="entry name" value="PBP1_ABC_unchar_transporter"/>
    <property type="match status" value="1"/>
</dbReference>
<accession>A0A1B2EW04</accession>
<dbReference type="RefSeq" id="WP_099515071.1">
    <property type="nucleotide sequence ID" value="NZ_CP016619.1"/>
</dbReference>
<keyword evidence="1" id="KW-0614">Plasmid</keyword>
<name>A0A1B2EW04_9HYPH</name>
<dbReference type="OrthoDB" id="1680494at2"/>
<evidence type="ECO:0000313" key="1">
    <source>
        <dbReference type="EMBL" id="ANY84141.1"/>
    </source>
</evidence>
<dbReference type="PANTHER" id="PTHR35271:SF1">
    <property type="entry name" value="ABC TRANSPORTER, SUBSTRATE-BINDING LIPOPROTEIN"/>
    <property type="match status" value="1"/>
</dbReference>
<dbReference type="InterPro" id="IPR007487">
    <property type="entry name" value="ABC_transpt-TYRBP-like"/>
</dbReference>
<proteinExistence type="predicted"/>
<gene>
    <name evidence="1" type="ORF">BB934_38500</name>
</gene>
<dbReference type="Pfam" id="PF04392">
    <property type="entry name" value="ABC_sub_bind"/>
    <property type="match status" value="1"/>
</dbReference>
<dbReference type="InterPro" id="IPR028082">
    <property type="entry name" value="Peripla_BP_I"/>
</dbReference>
<reference evidence="1" key="1">
    <citation type="submission" date="2016-07" db="EMBL/GenBank/DDBJ databases">
        <title>Microvirga ossetica sp. nov. a new species of rhizobia isolated from root nodules of the legume species Vicia alpestris Steven originated from North Ossetia region in the Caucasus.</title>
        <authorList>
            <person name="Safronova V.I."/>
            <person name="Kuznetsova I.G."/>
            <person name="Sazanova A.L."/>
            <person name="Belimov A."/>
            <person name="Andronov E."/>
            <person name="Osledkin Y.S."/>
            <person name="Onishchuk O.P."/>
            <person name="Kurchak O.N."/>
            <person name="Shaposhnikov A.I."/>
            <person name="Willems A."/>
            <person name="Tikhonovich I.A."/>
        </authorList>
    </citation>
    <scope>NUCLEOTIDE SEQUENCE [LARGE SCALE GENOMIC DNA]</scope>
    <source>
        <strain evidence="1">V5/3M</strain>
        <plasmid evidence="1">unnamed2</plasmid>
    </source>
</reference>
<sequence>MRRRQFITLFGRATLLWPLGVWAQQVNEVPRVGVIVQGDAHLVGLSGLRKGLAELGAAEGKQFNLAVRDTQGNLKAAEGAAAELERNGVAVIVSFGMSPILAVKRATTTVPMVYVGGTDPVAGGLANSVAKPGGRVTGVHHLQAELTGKRLELFRELVPALRRVAIFYNPSNPVAQSAMGLARDAAQIFGLDLVERQVTSPEEIRREAEGLSRLVVDGYYFISDATIIGQQHTITDAANRIRLPTMALELDIVRRGALAGYGLNYGELGRLAAKFVQRILAGDRPGDLPIEDISVPALGINLKTARAIGIEVPRDILVRADEVIE</sequence>
<evidence type="ECO:0008006" key="2">
    <source>
        <dbReference type="Google" id="ProtNLM"/>
    </source>
</evidence>
<dbReference type="KEGG" id="moc:BB934_38500"/>